<evidence type="ECO:0000313" key="2">
    <source>
        <dbReference type="EMBL" id="AFO69373.1"/>
    </source>
</evidence>
<feature type="region of interest" description="Disordered" evidence="1">
    <location>
        <begin position="1"/>
        <end position="68"/>
    </location>
</feature>
<evidence type="ECO:0000256" key="1">
    <source>
        <dbReference type="SAM" id="MobiDB-lite"/>
    </source>
</evidence>
<feature type="compositionally biased region" description="Polar residues" evidence="1">
    <location>
        <begin position="1"/>
        <end position="10"/>
    </location>
</feature>
<protein>
    <submittedName>
        <fullName evidence="2">Uncharacterized protein</fullName>
    </submittedName>
</protein>
<accession>A0A023GXG6</accession>
<reference evidence="2" key="1">
    <citation type="journal article" date="2014" name="Nature">
        <title>Co-opting sulphur-carrier proteins from primary metabolic pathways for 2-thiosugar biosynthesis.</title>
        <authorList>
            <person name="Sasaki E."/>
            <person name="Zhang X."/>
            <person name="Sun H.G."/>
            <person name="Lu M.Y."/>
            <person name="Liu T.L."/>
            <person name="Ou A."/>
            <person name="Li J.Y."/>
            <person name="Chen Y.H."/>
            <person name="Ealick S.E."/>
            <person name="Liu H.W."/>
        </authorList>
    </citation>
    <scope>NUCLEOTIDE SEQUENCE</scope>
    <source>
        <strain evidence="2">BA-07585</strain>
    </source>
</reference>
<name>A0A023GXG6_AMYOR</name>
<dbReference type="EMBL" id="JN602211">
    <property type="protein sequence ID" value="AFO69373.1"/>
    <property type="molecule type" value="Genomic_DNA"/>
</dbReference>
<dbReference type="AlphaFoldDB" id="A0A023GXG6"/>
<organism evidence="2">
    <name type="scientific">Amycolatopsis orientalis subsp. vinearia</name>
    <dbReference type="NCBI Taxonomy" id="797057"/>
    <lineage>
        <taxon>Bacteria</taxon>
        <taxon>Bacillati</taxon>
        <taxon>Actinomycetota</taxon>
        <taxon>Actinomycetes</taxon>
        <taxon>Pseudonocardiales</taxon>
        <taxon>Pseudonocardiaceae</taxon>
        <taxon>Amycolatopsis</taxon>
    </lineage>
</organism>
<sequence length="68" mass="7453">MLSAANTHDSTLFEPLPDTNPDRARPPRPGGPATMPTGRAARRQGLRLPPLPDPPRYQGPYRPARDRG</sequence>
<proteinExistence type="predicted"/>